<accession>A0A0N4WQ56</accession>
<sequence>MSFDSRNDGCFGQSQHANVYRSLAVMECSDENHVEEINQRYALEERISRVNNEGQEKEKVEDKGRNEYTMYLSDITDYHRLLCIITD</sequence>
<keyword evidence="2" id="KW-1185">Reference proteome</keyword>
<organism evidence="3">
    <name type="scientific">Haemonchus placei</name>
    <name type="common">Barber's pole worm</name>
    <dbReference type="NCBI Taxonomy" id="6290"/>
    <lineage>
        <taxon>Eukaryota</taxon>
        <taxon>Metazoa</taxon>
        <taxon>Ecdysozoa</taxon>
        <taxon>Nematoda</taxon>
        <taxon>Chromadorea</taxon>
        <taxon>Rhabditida</taxon>
        <taxon>Rhabditina</taxon>
        <taxon>Rhabditomorpha</taxon>
        <taxon>Strongyloidea</taxon>
        <taxon>Trichostrongylidae</taxon>
        <taxon>Haemonchus</taxon>
    </lineage>
</organism>
<dbReference type="AlphaFoldDB" id="A0A0N4WQ56"/>
<evidence type="ECO:0000313" key="2">
    <source>
        <dbReference type="Proteomes" id="UP000268014"/>
    </source>
</evidence>
<reference evidence="3" key="1">
    <citation type="submission" date="2017-02" db="UniProtKB">
        <authorList>
            <consortium name="WormBaseParasite"/>
        </authorList>
    </citation>
    <scope>IDENTIFICATION</scope>
</reference>
<dbReference type="WBParaSite" id="HPLM_0001354201-mRNA-1">
    <property type="protein sequence ID" value="HPLM_0001354201-mRNA-1"/>
    <property type="gene ID" value="HPLM_0001354201"/>
</dbReference>
<evidence type="ECO:0000313" key="3">
    <source>
        <dbReference type="WBParaSite" id="HPLM_0001354201-mRNA-1"/>
    </source>
</evidence>
<dbReference type="EMBL" id="UZAF01018245">
    <property type="protein sequence ID" value="VDO49577.1"/>
    <property type="molecule type" value="Genomic_DNA"/>
</dbReference>
<reference evidence="1 2" key="2">
    <citation type="submission" date="2018-11" db="EMBL/GenBank/DDBJ databases">
        <authorList>
            <consortium name="Pathogen Informatics"/>
        </authorList>
    </citation>
    <scope>NUCLEOTIDE SEQUENCE [LARGE SCALE GENOMIC DNA]</scope>
    <source>
        <strain evidence="1 2">MHpl1</strain>
    </source>
</reference>
<evidence type="ECO:0000313" key="1">
    <source>
        <dbReference type="EMBL" id="VDO49577.1"/>
    </source>
</evidence>
<dbReference type="Proteomes" id="UP000268014">
    <property type="component" value="Unassembled WGS sequence"/>
</dbReference>
<protein>
    <submittedName>
        <fullName evidence="1 3">Uncharacterized protein</fullName>
    </submittedName>
</protein>
<name>A0A0N4WQ56_HAEPC</name>
<gene>
    <name evidence="1" type="ORF">HPLM_LOCUS13534</name>
</gene>
<proteinExistence type="predicted"/>